<accession>A0A1Y2MSC4</accession>
<evidence type="ECO:0000313" key="3">
    <source>
        <dbReference type="Proteomes" id="UP000194360"/>
    </source>
</evidence>
<sequence>MSDPVRRNPLVRALTFPAGTPPPLLVMIVLSTSMVGVFSVPLLLPDATPLWVRSIVGVLVVFGLMVATALLRRAVAKGRERR</sequence>
<comment type="caution">
    <text evidence="2">The sequence shown here is derived from an EMBL/GenBank/DDBJ whole genome shotgun (WGS) entry which is preliminary data.</text>
</comment>
<organism evidence="2 3">
    <name type="scientific">Pseudonocardia autotrophica</name>
    <name type="common">Amycolata autotrophica</name>
    <name type="synonym">Nocardia autotrophica</name>
    <dbReference type="NCBI Taxonomy" id="2074"/>
    <lineage>
        <taxon>Bacteria</taxon>
        <taxon>Bacillati</taxon>
        <taxon>Actinomycetota</taxon>
        <taxon>Actinomycetes</taxon>
        <taxon>Pseudonocardiales</taxon>
        <taxon>Pseudonocardiaceae</taxon>
        <taxon>Pseudonocardia</taxon>
    </lineage>
</organism>
<name>A0A1Y2MSC4_PSEAH</name>
<keyword evidence="1" id="KW-0472">Membrane</keyword>
<protein>
    <submittedName>
        <fullName evidence="2">Uncharacterized protein</fullName>
    </submittedName>
</protein>
<evidence type="ECO:0000313" key="2">
    <source>
        <dbReference type="EMBL" id="OSY38124.1"/>
    </source>
</evidence>
<keyword evidence="1" id="KW-1133">Transmembrane helix</keyword>
<proteinExistence type="predicted"/>
<keyword evidence="3" id="KW-1185">Reference proteome</keyword>
<gene>
    <name evidence="2" type="ORF">BG845_04297</name>
</gene>
<keyword evidence="1" id="KW-0812">Transmembrane</keyword>
<dbReference type="AlphaFoldDB" id="A0A1Y2MSC4"/>
<feature type="transmembrane region" description="Helical" evidence="1">
    <location>
        <begin position="24"/>
        <end position="44"/>
    </location>
</feature>
<reference evidence="2 3" key="1">
    <citation type="submission" date="2016-09" db="EMBL/GenBank/DDBJ databases">
        <title>Pseudonocardia autotrophica DSM535, a candidate organism with high potential of specific P450 cytochromes.</title>
        <authorList>
            <person name="Grumaz C."/>
            <person name="Vainshtein Y."/>
            <person name="Kirstahler P."/>
            <person name="Sohn K."/>
        </authorList>
    </citation>
    <scope>NUCLEOTIDE SEQUENCE [LARGE SCALE GENOMIC DNA]</scope>
    <source>
        <strain evidence="2 3">DSM 535</strain>
    </source>
</reference>
<dbReference type="STRING" id="2074.BG845_04297"/>
<dbReference type="OrthoDB" id="9975727at2"/>
<evidence type="ECO:0000256" key="1">
    <source>
        <dbReference type="SAM" id="Phobius"/>
    </source>
</evidence>
<dbReference type="RefSeq" id="WP_085914485.1">
    <property type="nucleotide sequence ID" value="NZ_AP018920.1"/>
</dbReference>
<dbReference type="EMBL" id="MIGB01000025">
    <property type="protein sequence ID" value="OSY38124.1"/>
    <property type="molecule type" value="Genomic_DNA"/>
</dbReference>
<feature type="transmembrane region" description="Helical" evidence="1">
    <location>
        <begin position="50"/>
        <end position="71"/>
    </location>
</feature>
<dbReference type="Proteomes" id="UP000194360">
    <property type="component" value="Unassembled WGS sequence"/>
</dbReference>